<dbReference type="Pfam" id="PF02843">
    <property type="entry name" value="GARS_C"/>
    <property type="match status" value="1"/>
</dbReference>
<comment type="similarity">
    <text evidence="14">In the C-terminal section; belongs to the AIR synthase family.</text>
</comment>
<keyword evidence="6" id="KW-0479">Metal-binding</keyword>
<dbReference type="GeneID" id="25313785"/>
<evidence type="ECO:0000256" key="8">
    <source>
        <dbReference type="ARBA" id="ARBA00022755"/>
    </source>
</evidence>
<evidence type="ECO:0000256" key="10">
    <source>
        <dbReference type="ARBA" id="ARBA00022842"/>
    </source>
</evidence>
<comment type="similarity">
    <text evidence="4">In the N-terminal section; belongs to the GARS family.</text>
</comment>
<dbReference type="InterPro" id="IPR011054">
    <property type="entry name" value="Rudment_hybrid_motif"/>
</dbReference>
<dbReference type="InterPro" id="IPR016185">
    <property type="entry name" value="PreATP-grasp_dom_sf"/>
</dbReference>
<gene>
    <name evidence="19" type="ORF">T310_1434</name>
</gene>
<keyword evidence="9 17" id="KW-0067">ATP-binding</keyword>
<dbReference type="SUPFAM" id="SSF56042">
    <property type="entry name" value="PurM C-terminal domain-like"/>
    <property type="match status" value="1"/>
</dbReference>
<dbReference type="GO" id="GO:0005829">
    <property type="term" value="C:cytosol"/>
    <property type="evidence" value="ECO:0007669"/>
    <property type="project" value="TreeGrafter"/>
</dbReference>
<keyword evidence="12" id="KW-0511">Multifunctional enzyme</keyword>
<dbReference type="FunFam" id="3.40.50.20:FF:000006">
    <property type="entry name" value="Phosphoribosylamine--glycine ligase, chloroplastic"/>
    <property type="match status" value="1"/>
</dbReference>
<comment type="cofactor">
    <cofactor evidence="1">
        <name>Mg(2+)</name>
        <dbReference type="ChEBI" id="CHEBI:18420"/>
    </cofactor>
</comment>
<dbReference type="FunFam" id="3.90.600.10:FF:000001">
    <property type="entry name" value="Trifunctional purine biosynthetic protein adenosine-3"/>
    <property type="match status" value="1"/>
</dbReference>
<dbReference type="OrthoDB" id="2018833at2759"/>
<dbReference type="InterPro" id="IPR020560">
    <property type="entry name" value="PRibGlycinamide_synth_C-dom"/>
</dbReference>
<evidence type="ECO:0000256" key="5">
    <source>
        <dbReference type="ARBA" id="ARBA00022598"/>
    </source>
</evidence>
<comment type="function">
    <text evidence="13">Catalyzes the second and fifth step in the 'de novo' purine biosynthesis pathway; contains phosphoribosylamine--glycine ligase (GARS) and phosphoribosylformylglycinamidine cyclo-ligase (AIRS) activities.</text>
</comment>
<dbReference type="GO" id="GO:0005524">
    <property type="term" value="F:ATP binding"/>
    <property type="evidence" value="ECO:0007669"/>
    <property type="project" value="UniProtKB-UniRule"/>
</dbReference>
<comment type="catalytic activity">
    <reaction evidence="15">
        <text>5-phospho-beta-D-ribosylamine + glycine + ATP = N(1)-(5-phospho-beta-D-ribosyl)glycinamide + ADP + phosphate + H(+)</text>
        <dbReference type="Rhea" id="RHEA:17453"/>
        <dbReference type="ChEBI" id="CHEBI:15378"/>
        <dbReference type="ChEBI" id="CHEBI:30616"/>
        <dbReference type="ChEBI" id="CHEBI:43474"/>
        <dbReference type="ChEBI" id="CHEBI:57305"/>
        <dbReference type="ChEBI" id="CHEBI:58681"/>
        <dbReference type="ChEBI" id="CHEBI:143788"/>
        <dbReference type="ChEBI" id="CHEBI:456216"/>
        <dbReference type="EC" id="6.3.4.13"/>
    </reaction>
</comment>
<dbReference type="Proteomes" id="UP000053958">
    <property type="component" value="Unassembled WGS sequence"/>
</dbReference>
<organism evidence="19 20">
    <name type="scientific">Rasamsonia emersonii (strain ATCC 16479 / CBS 393.64 / IMI 116815)</name>
    <dbReference type="NCBI Taxonomy" id="1408163"/>
    <lineage>
        <taxon>Eukaryota</taxon>
        <taxon>Fungi</taxon>
        <taxon>Dikarya</taxon>
        <taxon>Ascomycota</taxon>
        <taxon>Pezizomycotina</taxon>
        <taxon>Eurotiomycetes</taxon>
        <taxon>Eurotiomycetidae</taxon>
        <taxon>Eurotiales</taxon>
        <taxon>Trichocomaceae</taxon>
        <taxon>Rasamsonia</taxon>
    </lineage>
</organism>
<evidence type="ECO:0000256" key="13">
    <source>
        <dbReference type="ARBA" id="ARBA00029388"/>
    </source>
</evidence>
<dbReference type="Pfam" id="PF00586">
    <property type="entry name" value="AIRS"/>
    <property type="match status" value="1"/>
</dbReference>
<dbReference type="Pfam" id="PF01071">
    <property type="entry name" value="GARS_A"/>
    <property type="match status" value="1"/>
</dbReference>
<dbReference type="SUPFAM" id="SSF51246">
    <property type="entry name" value="Rudiment single hybrid motif"/>
    <property type="match status" value="1"/>
</dbReference>
<dbReference type="GO" id="GO:0004641">
    <property type="term" value="F:phosphoribosylformylglycinamidine cyclo-ligase activity"/>
    <property type="evidence" value="ECO:0007669"/>
    <property type="project" value="UniProtKB-EC"/>
</dbReference>
<dbReference type="InterPro" id="IPR020562">
    <property type="entry name" value="PRibGlycinamide_synth_N"/>
</dbReference>
<dbReference type="HAMAP" id="MF_00741">
    <property type="entry name" value="AIRS"/>
    <property type="match status" value="1"/>
</dbReference>
<dbReference type="Gene3D" id="3.40.50.20">
    <property type="match status" value="1"/>
</dbReference>
<dbReference type="InterPro" id="IPR036676">
    <property type="entry name" value="PurM-like_C_sf"/>
</dbReference>
<dbReference type="EMBL" id="LASV01000060">
    <property type="protein sequence ID" value="KKA24533.1"/>
    <property type="molecule type" value="Genomic_DNA"/>
</dbReference>
<dbReference type="InterPro" id="IPR000115">
    <property type="entry name" value="PRibGlycinamide_synth"/>
</dbReference>
<dbReference type="SUPFAM" id="SSF56059">
    <property type="entry name" value="Glutathione synthetase ATP-binding domain-like"/>
    <property type="match status" value="1"/>
</dbReference>
<keyword evidence="11" id="KW-0464">Manganese</keyword>
<evidence type="ECO:0000256" key="4">
    <source>
        <dbReference type="ARBA" id="ARBA00007423"/>
    </source>
</evidence>
<sequence>MLQERLRVLVVGNGGREHALAWKLSQSPSVDIVYVAPGNGGTGLGTSPKIVNANVKGDDYPGLVALAQKHNVNLVVPGPEAPLVDGIQGYFQAVGIRCFGPSKAAARMEGSKAFAKDFMKRHQIPTAQYENFTDYEAARKYLDSVTHDVVIKASGLAAGKGVIIPTSKEEAHAALREIMLDRQFGAAGDEVVIEEYLEGDELSILTFSDGYTIKSLPPAQDHKRVFDGDKGPNTGGMGCYAPTRIASKEALEEIDRVIVQPTINGMRREGFPFVGILFTGLMMTKNGPKVLEYNVRGGDPETQTILPLLSDDTDLAEIMVACTEHWLDGVTIKVEPKFSTTVIAVAEGYPGSYAKGRPITLDPVPEDTMIFHAGTTLVDNVLKTSGGRVIAATAVAPTLEEAVRKSYVGISTIHFEGMFYRKDIAHRAFRDAAKPSEGLTYAAAGVSIDAGNDLVNRIKSSVARTRRPGSDAVIGGFGGTFSLAAANSSFHPHSPTLIGAIDGVGTKLKIAHAVGVHNTVGIDLVAMNVNDLVVQGAEPLFFLDCYSCGKLEVDTAAAFVSGVADGCVQAGCALIGGETAEMPGLFTDGAYDAVGAAVGAINTAGEHARTILPDTASMKPGDVLLALASSGPHSNGYSLIRKIVERSGLRYEDEAPFSMLSSSSKLTLGAALLTPTRIYVKPLLKALEVSSRDGSKTLSAIKGMAHITGGGLVENVPRMLPPTLAAHIDVSTWELPPVFQWLKKTGNVSSKEMSRAFNCGVGMVLVVDKDSVAAVQEILEKEGETVYRVGELKIRSNGEEGCILTGLERWD</sequence>
<evidence type="ECO:0000313" key="19">
    <source>
        <dbReference type="EMBL" id="KKA24533.1"/>
    </source>
</evidence>
<comment type="pathway">
    <text evidence="2">Purine metabolism; IMP biosynthesis via de novo pathway; 5-amino-1-(5-phospho-D-ribosyl)imidazole from N(2)-formyl-N(1)-(5-phospho-D-ribosyl)glycinamide: step 2/2.</text>
</comment>
<dbReference type="GO" id="GO:0004637">
    <property type="term" value="F:phosphoribosylamine-glycine ligase activity"/>
    <property type="evidence" value="ECO:0007669"/>
    <property type="project" value="UniProtKB-EC"/>
</dbReference>
<dbReference type="Pfam" id="PF02769">
    <property type="entry name" value="AIRS_C"/>
    <property type="match status" value="1"/>
</dbReference>
<dbReference type="InterPro" id="IPR016188">
    <property type="entry name" value="PurM-like_N"/>
</dbReference>
<proteinExistence type="inferred from homology"/>
<dbReference type="GO" id="GO:0006189">
    <property type="term" value="P:'de novo' IMP biosynthetic process"/>
    <property type="evidence" value="ECO:0007669"/>
    <property type="project" value="UniProtKB-UniPathway"/>
</dbReference>
<evidence type="ECO:0000256" key="6">
    <source>
        <dbReference type="ARBA" id="ARBA00022723"/>
    </source>
</evidence>
<evidence type="ECO:0000256" key="14">
    <source>
        <dbReference type="ARBA" id="ARBA00029444"/>
    </source>
</evidence>
<evidence type="ECO:0000256" key="17">
    <source>
        <dbReference type="PROSITE-ProRule" id="PRU00409"/>
    </source>
</evidence>
<dbReference type="HAMAP" id="MF_00138">
    <property type="entry name" value="GARS"/>
    <property type="match status" value="1"/>
</dbReference>
<evidence type="ECO:0000256" key="11">
    <source>
        <dbReference type="ARBA" id="ARBA00023211"/>
    </source>
</evidence>
<dbReference type="SMART" id="SM01210">
    <property type="entry name" value="GARS_C"/>
    <property type="match status" value="1"/>
</dbReference>
<name>A0A0F4Z3Q7_RASE3</name>
<dbReference type="CDD" id="cd02196">
    <property type="entry name" value="PurM"/>
    <property type="match status" value="1"/>
</dbReference>
<dbReference type="NCBIfam" id="TIGR00878">
    <property type="entry name" value="purM"/>
    <property type="match status" value="1"/>
</dbReference>
<dbReference type="Gene3D" id="3.30.1330.10">
    <property type="entry name" value="PurM-like, N-terminal domain"/>
    <property type="match status" value="1"/>
</dbReference>
<feature type="domain" description="ATP-grasp" evidence="18">
    <location>
        <begin position="116"/>
        <end position="324"/>
    </location>
</feature>
<dbReference type="FunFam" id="3.30.1490.20:FF:000006">
    <property type="entry name" value="phosphoribosylamine--glycine ligase, chloroplastic-like"/>
    <property type="match status" value="1"/>
</dbReference>
<keyword evidence="20" id="KW-1185">Reference proteome</keyword>
<dbReference type="GO" id="GO:0046084">
    <property type="term" value="P:adenine biosynthetic process"/>
    <property type="evidence" value="ECO:0007669"/>
    <property type="project" value="TreeGrafter"/>
</dbReference>
<evidence type="ECO:0000256" key="16">
    <source>
        <dbReference type="ARBA" id="ARBA00049057"/>
    </source>
</evidence>
<dbReference type="InterPro" id="IPR013815">
    <property type="entry name" value="ATP_grasp_subdomain_1"/>
</dbReference>
<dbReference type="PANTHER" id="PTHR10520">
    <property type="entry name" value="TRIFUNCTIONAL PURINE BIOSYNTHETIC PROTEIN ADENOSINE-3-RELATED"/>
    <property type="match status" value="1"/>
</dbReference>
<accession>A0A0F4Z3Q7</accession>
<dbReference type="InterPro" id="IPR037123">
    <property type="entry name" value="PRibGlycinamide_synth_C_sf"/>
</dbReference>
<evidence type="ECO:0000313" key="20">
    <source>
        <dbReference type="Proteomes" id="UP000053958"/>
    </source>
</evidence>
<evidence type="ECO:0000256" key="2">
    <source>
        <dbReference type="ARBA" id="ARBA00004686"/>
    </source>
</evidence>
<dbReference type="Pfam" id="PF02844">
    <property type="entry name" value="GARS_N"/>
    <property type="match status" value="1"/>
</dbReference>
<dbReference type="EC" id="6.3.3.1" evidence="19"/>
<evidence type="ECO:0000256" key="12">
    <source>
        <dbReference type="ARBA" id="ARBA00023268"/>
    </source>
</evidence>
<evidence type="ECO:0000256" key="3">
    <source>
        <dbReference type="ARBA" id="ARBA00005174"/>
    </source>
</evidence>
<dbReference type="FunFam" id="3.90.650.10:FF:000007">
    <property type="entry name" value="Trifunctional purine biosynthetic protein adenosine-3"/>
    <property type="match status" value="1"/>
</dbReference>
<keyword evidence="7 17" id="KW-0547">Nucleotide-binding</keyword>
<dbReference type="SUPFAM" id="SSF55326">
    <property type="entry name" value="PurM N-terminal domain-like"/>
    <property type="match status" value="1"/>
</dbReference>
<dbReference type="STRING" id="1408163.A0A0F4Z3Q7"/>
<dbReference type="InterPro" id="IPR036921">
    <property type="entry name" value="PurM-like_N_sf"/>
</dbReference>
<dbReference type="AlphaFoldDB" id="A0A0F4Z3Q7"/>
<evidence type="ECO:0000256" key="7">
    <source>
        <dbReference type="ARBA" id="ARBA00022741"/>
    </source>
</evidence>
<evidence type="ECO:0000256" key="1">
    <source>
        <dbReference type="ARBA" id="ARBA00001946"/>
    </source>
</evidence>
<dbReference type="Gene3D" id="3.90.600.10">
    <property type="entry name" value="Phosphoribosylglycinamide synthetase, C-terminal domain"/>
    <property type="match status" value="1"/>
</dbReference>
<evidence type="ECO:0000256" key="9">
    <source>
        <dbReference type="ARBA" id="ARBA00022840"/>
    </source>
</evidence>
<comment type="pathway">
    <text evidence="3">Purine metabolism; IMP biosynthesis via de novo pathway; N(1)-(5-phospho-D-ribosyl)glycinamide from 5-phospho-alpha-D-ribose 1-diphosphate: step 2/2.</text>
</comment>
<dbReference type="FunFam" id="3.30.470.20:FF:000018">
    <property type="entry name" value="Trifunctional purine biosynthetic protein adenosine-3"/>
    <property type="match status" value="1"/>
</dbReference>
<keyword evidence="5 19" id="KW-0436">Ligase</keyword>
<dbReference type="Gene3D" id="3.30.470.20">
    <property type="entry name" value="ATP-grasp fold, B domain"/>
    <property type="match status" value="1"/>
</dbReference>
<reference evidence="19 20" key="1">
    <citation type="submission" date="2015-04" db="EMBL/GenBank/DDBJ databases">
        <authorList>
            <person name="Heijne W.H."/>
            <person name="Fedorova N.D."/>
            <person name="Nierman W.C."/>
            <person name="Vollebregt A.W."/>
            <person name="Zhao Z."/>
            <person name="Wu L."/>
            <person name="Kumar M."/>
            <person name="Stam H."/>
            <person name="van den Berg M.A."/>
            <person name="Pel H.J."/>
        </authorList>
    </citation>
    <scope>NUCLEOTIDE SEQUENCE [LARGE SCALE GENOMIC DNA]</scope>
    <source>
        <strain evidence="19 20">CBS 393.64</strain>
    </source>
</reference>
<dbReference type="GO" id="GO:0046872">
    <property type="term" value="F:metal ion binding"/>
    <property type="evidence" value="ECO:0007669"/>
    <property type="project" value="UniProtKB-KW"/>
</dbReference>
<dbReference type="InterPro" id="IPR004733">
    <property type="entry name" value="PurM_cligase"/>
</dbReference>
<comment type="caution">
    <text evidence="19">The sequence shown here is derived from an EMBL/GenBank/DDBJ whole genome shotgun (WGS) entry which is preliminary data.</text>
</comment>
<keyword evidence="10" id="KW-0460">Magnesium</keyword>
<dbReference type="FunFam" id="3.30.1330.10:FF:000001">
    <property type="entry name" value="Phosphoribosylformylglycinamidine cyclo-ligase"/>
    <property type="match status" value="1"/>
</dbReference>
<evidence type="ECO:0000256" key="15">
    <source>
        <dbReference type="ARBA" id="ARBA00047843"/>
    </source>
</evidence>
<dbReference type="PANTHER" id="PTHR10520:SF12">
    <property type="entry name" value="TRIFUNCTIONAL PURINE BIOSYNTHETIC PROTEIN ADENOSINE-3"/>
    <property type="match status" value="1"/>
</dbReference>
<dbReference type="UniPathway" id="UPA00074">
    <property type="reaction ID" value="UER00125"/>
</dbReference>
<dbReference type="InterPro" id="IPR020561">
    <property type="entry name" value="PRibGlycinamid_synth_ATP-grasp"/>
</dbReference>
<dbReference type="InterPro" id="IPR010918">
    <property type="entry name" value="PurM-like_C_dom"/>
</dbReference>
<comment type="catalytic activity">
    <reaction evidence="16">
        <text>2-formamido-N(1)-(5-O-phospho-beta-D-ribosyl)acetamidine + ATP = 5-amino-1-(5-phospho-beta-D-ribosyl)imidazole + ADP + phosphate + H(+)</text>
        <dbReference type="Rhea" id="RHEA:23032"/>
        <dbReference type="ChEBI" id="CHEBI:15378"/>
        <dbReference type="ChEBI" id="CHEBI:30616"/>
        <dbReference type="ChEBI" id="CHEBI:43474"/>
        <dbReference type="ChEBI" id="CHEBI:137981"/>
        <dbReference type="ChEBI" id="CHEBI:147287"/>
        <dbReference type="ChEBI" id="CHEBI:456216"/>
        <dbReference type="EC" id="6.3.3.1"/>
    </reaction>
</comment>
<dbReference type="Gene3D" id="3.30.1490.20">
    <property type="entry name" value="ATP-grasp fold, A domain"/>
    <property type="match status" value="1"/>
</dbReference>
<dbReference type="RefSeq" id="XP_013331145.1">
    <property type="nucleotide sequence ID" value="XM_013475691.1"/>
</dbReference>
<evidence type="ECO:0000259" key="18">
    <source>
        <dbReference type="PROSITE" id="PS50975"/>
    </source>
</evidence>
<dbReference type="PROSITE" id="PS50975">
    <property type="entry name" value="ATP_GRASP"/>
    <property type="match status" value="1"/>
</dbReference>
<protein>
    <submittedName>
        <fullName evidence="19">Phosphoribosylformylglycinamidine cyclo-ligase</fullName>
        <ecNumber evidence="19">6.3.3.1</ecNumber>
    </submittedName>
</protein>
<keyword evidence="8" id="KW-0658">Purine biosynthesis</keyword>
<dbReference type="InterPro" id="IPR011761">
    <property type="entry name" value="ATP-grasp"/>
</dbReference>
<dbReference type="NCBIfam" id="TIGR00877">
    <property type="entry name" value="purD"/>
    <property type="match status" value="1"/>
</dbReference>
<dbReference type="Gene3D" id="3.90.650.10">
    <property type="entry name" value="PurM-like C-terminal domain"/>
    <property type="match status" value="1"/>
</dbReference>
<dbReference type="SMART" id="SM01209">
    <property type="entry name" value="GARS_A"/>
    <property type="match status" value="1"/>
</dbReference>
<dbReference type="SUPFAM" id="SSF52440">
    <property type="entry name" value="PreATP-grasp domain"/>
    <property type="match status" value="1"/>
</dbReference>